<gene>
    <name evidence="2" type="ORF">WMY93_025180</name>
</gene>
<keyword evidence="3" id="KW-1185">Reference proteome</keyword>
<evidence type="ECO:0000313" key="2">
    <source>
        <dbReference type="EMBL" id="KAK7889620.1"/>
    </source>
</evidence>
<accession>A0AAW0N6M4</accession>
<organism evidence="2 3">
    <name type="scientific">Mugilogobius chulae</name>
    <name type="common">yellowstripe goby</name>
    <dbReference type="NCBI Taxonomy" id="88201"/>
    <lineage>
        <taxon>Eukaryota</taxon>
        <taxon>Metazoa</taxon>
        <taxon>Chordata</taxon>
        <taxon>Craniata</taxon>
        <taxon>Vertebrata</taxon>
        <taxon>Euteleostomi</taxon>
        <taxon>Actinopterygii</taxon>
        <taxon>Neopterygii</taxon>
        <taxon>Teleostei</taxon>
        <taxon>Neoteleostei</taxon>
        <taxon>Acanthomorphata</taxon>
        <taxon>Gobiaria</taxon>
        <taxon>Gobiiformes</taxon>
        <taxon>Gobioidei</taxon>
        <taxon>Gobiidae</taxon>
        <taxon>Gobionellinae</taxon>
        <taxon>Mugilogobius</taxon>
    </lineage>
</organism>
<name>A0AAW0N6M4_9GOBI</name>
<evidence type="ECO:0000256" key="1">
    <source>
        <dbReference type="SAM" id="MobiDB-lite"/>
    </source>
</evidence>
<reference evidence="3" key="1">
    <citation type="submission" date="2024-04" db="EMBL/GenBank/DDBJ databases">
        <title>Salinicola lusitanus LLJ914,a marine bacterium isolated from the Okinawa Trough.</title>
        <authorList>
            <person name="Li J."/>
        </authorList>
    </citation>
    <scope>NUCLEOTIDE SEQUENCE [LARGE SCALE GENOMIC DNA]</scope>
</reference>
<proteinExistence type="predicted"/>
<feature type="region of interest" description="Disordered" evidence="1">
    <location>
        <begin position="160"/>
        <end position="198"/>
    </location>
</feature>
<evidence type="ECO:0000313" key="3">
    <source>
        <dbReference type="Proteomes" id="UP001460270"/>
    </source>
</evidence>
<dbReference type="Proteomes" id="UP001460270">
    <property type="component" value="Unassembled WGS sequence"/>
</dbReference>
<comment type="caution">
    <text evidence="2">The sequence shown here is derived from an EMBL/GenBank/DDBJ whole genome shotgun (WGS) entry which is preliminary data.</text>
</comment>
<dbReference type="EMBL" id="JBBPFD010000018">
    <property type="protein sequence ID" value="KAK7889620.1"/>
    <property type="molecule type" value="Genomic_DNA"/>
</dbReference>
<dbReference type="AlphaFoldDB" id="A0AAW0N6M4"/>
<sequence length="208" mass="22215">MTVTSWKEVTRTTGRGRDQTPAHVTLDVTGRAAGVCSGARPGAQRRLPSACRGRKAAAGRVLQLWGSQAAPSGAPALGQRGQLTLEDDEQTRTKLFQKSMATVELLLCFLHSRTHQGVRPDLQTGQWFGDLAAHVGAQTAGHTCVYHTHQACEEHVTGITHTHSSSLQEELSGQQPVQPSQICKPQLSPGKPSPPFPPPLLLLLSLGA</sequence>
<protein>
    <submittedName>
        <fullName evidence="2">Uncharacterized protein</fullName>
    </submittedName>
</protein>
<feature type="compositionally biased region" description="Low complexity" evidence="1">
    <location>
        <begin position="164"/>
        <end position="175"/>
    </location>
</feature>